<dbReference type="Proteomes" id="UP000221165">
    <property type="component" value="Unassembled WGS sequence"/>
</dbReference>
<evidence type="ECO:0000313" key="3">
    <source>
        <dbReference type="Proteomes" id="UP000221165"/>
    </source>
</evidence>
<reference evidence="2 3" key="1">
    <citation type="journal article" date="2017" name="Int. J. Parasitol.">
        <title>The genome of the protozoan parasite Cystoisospora suis and a reverse vaccinology approach to identify vaccine candidates.</title>
        <authorList>
            <person name="Palmieri N."/>
            <person name="Shrestha A."/>
            <person name="Ruttkowski B."/>
            <person name="Beck T."/>
            <person name="Vogl C."/>
            <person name="Tomley F."/>
            <person name="Blake D.P."/>
            <person name="Joachim A."/>
        </authorList>
    </citation>
    <scope>NUCLEOTIDE SEQUENCE [LARGE SCALE GENOMIC DNA]</scope>
    <source>
        <strain evidence="2 3">Wien I</strain>
    </source>
</reference>
<organism evidence="2 3">
    <name type="scientific">Cystoisospora suis</name>
    <dbReference type="NCBI Taxonomy" id="483139"/>
    <lineage>
        <taxon>Eukaryota</taxon>
        <taxon>Sar</taxon>
        <taxon>Alveolata</taxon>
        <taxon>Apicomplexa</taxon>
        <taxon>Conoidasida</taxon>
        <taxon>Coccidia</taxon>
        <taxon>Eucoccidiorida</taxon>
        <taxon>Eimeriorina</taxon>
        <taxon>Sarcocystidae</taxon>
        <taxon>Cystoisospora</taxon>
    </lineage>
</organism>
<proteinExistence type="predicted"/>
<dbReference type="RefSeq" id="XP_067921646.1">
    <property type="nucleotide sequence ID" value="XM_068066375.1"/>
</dbReference>
<evidence type="ECO:0000259" key="1">
    <source>
        <dbReference type="Pfam" id="PF05347"/>
    </source>
</evidence>
<dbReference type="InterPro" id="IPR008011">
    <property type="entry name" value="Complex1_LYR_dom"/>
</dbReference>
<dbReference type="AlphaFoldDB" id="A0A2C6KUW1"/>
<evidence type="ECO:0000313" key="2">
    <source>
        <dbReference type="EMBL" id="PHJ19954.1"/>
    </source>
</evidence>
<dbReference type="EMBL" id="MIGC01003101">
    <property type="protein sequence ID" value="PHJ19954.1"/>
    <property type="molecule type" value="Genomic_DNA"/>
</dbReference>
<dbReference type="OrthoDB" id="438302at2759"/>
<dbReference type="Pfam" id="PF05347">
    <property type="entry name" value="Complex1_LYR"/>
    <property type="match status" value="1"/>
</dbReference>
<sequence>MPPLETMSAPSFTKPPLFLYEQLQLRLGESLKLYRDVLRLHRRQLPAGPTRELADRFARAEFRTHMAAASEASQQAAATEALHMDSNDPYGCTSSSAGVSYFSPLPGGPTSGRGLPTGRGNNVSSGRIALLQGGPETPDVGRRDQTSHLRGVSPQLRAVTFQACEQLRRFNEAWQDYLRFARDRELRHGRHMRPTQRGLLSESQRQQLQAIKDLVVELRKQPDQSFND</sequence>
<accession>A0A2C6KUW1</accession>
<dbReference type="VEuPathDB" id="ToxoDB:CSUI_006211"/>
<comment type="caution">
    <text evidence="2">The sequence shown here is derived from an EMBL/GenBank/DDBJ whole genome shotgun (WGS) entry which is preliminary data.</text>
</comment>
<keyword evidence="3" id="KW-1185">Reference proteome</keyword>
<name>A0A2C6KUW1_9APIC</name>
<gene>
    <name evidence="2" type="ORF">CSUI_006211</name>
</gene>
<feature type="domain" description="Complex 1 LYR protein" evidence="1">
    <location>
        <begin position="30"/>
        <end position="73"/>
    </location>
</feature>
<protein>
    <recommendedName>
        <fullName evidence="1">Complex 1 LYR protein domain-containing protein</fullName>
    </recommendedName>
</protein>
<dbReference type="GeneID" id="94429586"/>